<dbReference type="GeneID" id="26631441"/>
<keyword evidence="2" id="KW-1185">Reference proteome</keyword>
<accession>A0A0C5PIH4</accession>
<evidence type="ECO:0000313" key="1">
    <source>
        <dbReference type="EMBL" id="AJQ21124.1"/>
    </source>
</evidence>
<sequence>MKAVNIVVTDKGRNPAAADLTLNKIYPAIRSEVGEYVMGSVNYFTFYELVDDVGDRCGIYENYQGIVLHEVP</sequence>
<dbReference type="KEGG" id="vg:26631441"/>
<reference evidence="1 2" key="1">
    <citation type="submission" date="2015-01" db="EMBL/GenBank/DDBJ databases">
        <title>A suggested new bacteriophage genus, Kp34likevirus, within the Autographivirinae subfamily of Podoviridae.</title>
        <authorList>
            <person name="Eriksson H."/>
            <person name="Maciejewska B."/>
            <person name="Latka A."/>
            <person name="Majkowska-Skrobek G."/>
            <person name="Hellstrand M."/>
            <person name="Melefors O."/>
            <person name="Wang J.-T."/>
            <person name="Kropinski A.M."/>
            <person name="Drulis-Kawa Z."/>
            <person name="Nilsson A.S."/>
        </authorList>
    </citation>
    <scope>NUCLEOTIDE SEQUENCE [LARGE SCALE GENOMIC DNA]</scope>
</reference>
<organism evidence="1 2">
    <name type="scientific">Klebsiella phage vB_KpnP_SU552A</name>
    <dbReference type="NCBI Taxonomy" id="1610835"/>
    <lineage>
        <taxon>Viruses</taxon>
        <taxon>Duplodnaviria</taxon>
        <taxon>Heunggongvirae</taxon>
        <taxon>Uroviricota</taxon>
        <taxon>Caudoviricetes</taxon>
        <taxon>Autographivirales</taxon>
        <taxon>Autoscriptoviridae</taxon>
        <taxon>Slopekvirinae</taxon>
        <taxon>Drulisvirus</taxon>
        <taxon>Drulisvirus SU552A</taxon>
    </lineage>
</organism>
<evidence type="ECO:0000313" key="2">
    <source>
        <dbReference type="Proteomes" id="UP000032401"/>
    </source>
</evidence>
<name>A0A0C5PIH4_9CAUD</name>
<dbReference type="EMBL" id="KP708986">
    <property type="protein sequence ID" value="AJQ21124.1"/>
    <property type="molecule type" value="Genomic_DNA"/>
</dbReference>
<gene>
    <name evidence="1" type="ORF">SU552A_12</name>
</gene>
<proteinExistence type="predicted"/>
<dbReference type="RefSeq" id="YP_009204801.1">
    <property type="nucleotide sequence ID" value="NC_028870.1"/>
</dbReference>
<protein>
    <submittedName>
        <fullName evidence="1">Uncharacterized protein</fullName>
    </submittedName>
</protein>
<dbReference type="Proteomes" id="UP000032401">
    <property type="component" value="Segment"/>
</dbReference>